<dbReference type="InterPro" id="IPR021211">
    <property type="entry name" value="SAM35"/>
</dbReference>
<dbReference type="Gene3D" id="6.10.140.1230">
    <property type="match status" value="1"/>
</dbReference>
<dbReference type="Pfam" id="PF03357">
    <property type="entry name" value="Snf7"/>
    <property type="match status" value="1"/>
</dbReference>
<dbReference type="GO" id="GO:0032807">
    <property type="term" value="C:DNA ligase IV complex"/>
    <property type="evidence" value="ECO:0007669"/>
    <property type="project" value="TreeGrafter"/>
</dbReference>
<reference evidence="7" key="1">
    <citation type="journal article" date="2014" name="Microb. Cell Fact.">
        <title>Exploiting Issatchenkia orientalis SD108 for succinic acid production.</title>
        <authorList>
            <person name="Xiao H."/>
            <person name="Shao Z."/>
            <person name="Jiang Y."/>
            <person name="Dole S."/>
            <person name="Zhao H."/>
        </authorList>
    </citation>
    <scope>NUCLEOTIDE SEQUENCE [LARGE SCALE GENOMIC DNA]</scope>
    <source>
        <strain evidence="7">SD108</strain>
    </source>
</reference>
<organism evidence="6 7">
    <name type="scientific">Pichia kudriavzevii</name>
    <name type="common">Yeast</name>
    <name type="synonym">Issatchenkia orientalis</name>
    <dbReference type="NCBI Taxonomy" id="4909"/>
    <lineage>
        <taxon>Eukaryota</taxon>
        <taxon>Fungi</taxon>
        <taxon>Dikarya</taxon>
        <taxon>Ascomycota</taxon>
        <taxon>Saccharomycotina</taxon>
        <taxon>Pichiomycetes</taxon>
        <taxon>Pichiales</taxon>
        <taxon>Pichiaceae</taxon>
        <taxon>Pichia</taxon>
    </lineage>
</organism>
<feature type="region of interest" description="Disordered" evidence="3">
    <location>
        <begin position="1838"/>
        <end position="1871"/>
    </location>
</feature>
<dbReference type="InterPro" id="IPR002838">
    <property type="entry name" value="AIM24"/>
</dbReference>
<evidence type="ECO:0000259" key="4">
    <source>
        <dbReference type="PROSITE" id="PS50160"/>
    </source>
</evidence>
<dbReference type="InterPro" id="IPR029710">
    <property type="entry name" value="LIG4"/>
</dbReference>
<evidence type="ECO:0000313" key="7">
    <source>
        <dbReference type="Proteomes" id="UP000029867"/>
    </source>
</evidence>
<dbReference type="Gene3D" id="3.30.470.30">
    <property type="entry name" value="DNA ligase/mRNA capping enzyme"/>
    <property type="match status" value="1"/>
</dbReference>
<dbReference type="PANTHER" id="PTHR45997">
    <property type="entry name" value="DNA LIGASE 4"/>
    <property type="match status" value="1"/>
</dbReference>
<dbReference type="VEuPathDB" id="FungiDB:C5L36_0A10520"/>
<gene>
    <name evidence="6" type="ORF">JL09_g38</name>
</gene>
<dbReference type="GO" id="GO:0006297">
    <property type="term" value="P:nucleotide-excision repair, DNA gap filling"/>
    <property type="evidence" value="ECO:0007669"/>
    <property type="project" value="TreeGrafter"/>
</dbReference>
<dbReference type="VEuPathDB" id="FungiDB:C5L36_0A10510"/>
<comment type="subcellular location">
    <subcellularLocation>
        <location evidence="2">Mitochondrion</location>
    </subcellularLocation>
</comment>
<keyword evidence="1" id="KW-0233">DNA recombination</keyword>
<evidence type="ECO:0000259" key="5">
    <source>
        <dbReference type="PROSITE" id="PS50172"/>
    </source>
</evidence>
<dbReference type="InterPro" id="IPR036420">
    <property type="entry name" value="BRCT_dom_sf"/>
</dbReference>
<dbReference type="SUPFAM" id="SSF50249">
    <property type="entry name" value="Nucleic acid-binding proteins"/>
    <property type="match status" value="1"/>
</dbReference>
<feature type="domain" description="ATP-dependent DNA ligase family profile" evidence="4">
    <location>
        <begin position="795"/>
        <end position="909"/>
    </location>
</feature>
<protein>
    <recommendedName>
        <fullName evidence="2">Altered inheritance of mitochondria protein 24, mitochondrial</fullName>
    </recommendedName>
</protein>
<dbReference type="PROSITE" id="PS50160">
    <property type="entry name" value="DNA_LIGASE_A3"/>
    <property type="match status" value="1"/>
</dbReference>
<dbReference type="VEuPathDB" id="FungiDB:C5L36_0A10500"/>
<comment type="caution">
    <text evidence="6">The sequence shown here is derived from an EMBL/GenBank/DDBJ whole genome shotgun (WGS) entry which is preliminary data.</text>
</comment>
<feature type="compositionally biased region" description="Basic and acidic residues" evidence="3">
    <location>
        <begin position="1850"/>
        <end position="1871"/>
    </location>
</feature>
<dbReference type="eggNOG" id="KOG0966">
    <property type="taxonomic scope" value="Eukaryota"/>
</dbReference>
<dbReference type="HOGENOM" id="CLU_236416_0_0_1"/>
<dbReference type="Pfam" id="PF01068">
    <property type="entry name" value="DNA_ligase_A_M"/>
    <property type="match status" value="1"/>
</dbReference>
<name>A0A099P6U8_PICKU</name>
<dbReference type="PROSITE" id="PS50172">
    <property type="entry name" value="BRCT"/>
    <property type="match status" value="1"/>
</dbReference>
<dbReference type="Pfam" id="PF01987">
    <property type="entry name" value="AIM24"/>
    <property type="match status" value="1"/>
</dbReference>
<accession>A0A099P6U8</accession>
<dbReference type="GO" id="GO:0005524">
    <property type="term" value="F:ATP binding"/>
    <property type="evidence" value="ECO:0007669"/>
    <property type="project" value="InterPro"/>
</dbReference>
<dbReference type="InterPro" id="IPR012310">
    <property type="entry name" value="DNA_ligase_ATP-dep_cent"/>
</dbReference>
<dbReference type="GO" id="GO:0006303">
    <property type="term" value="P:double-strand break repair via nonhomologous end joining"/>
    <property type="evidence" value="ECO:0007669"/>
    <property type="project" value="TreeGrafter"/>
</dbReference>
<dbReference type="GO" id="GO:0003677">
    <property type="term" value="F:DNA binding"/>
    <property type="evidence" value="ECO:0007669"/>
    <property type="project" value="InterPro"/>
</dbReference>
<evidence type="ECO:0000256" key="2">
    <source>
        <dbReference type="RuleBase" id="RU363045"/>
    </source>
</evidence>
<evidence type="ECO:0000256" key="1">
    <source>
        <dbReference type="ARBA" id="ARBA00023172"/>
    </source>
</evidence>
<dbReference type="EMBL" id="JQFK01000001">
    <property type="protein sequence ID" value="KGK40778.1"/>
    <property type="molecule type" value="Genomic_DNA"/>
</dbReference>
<dbReference type="Gene3D" id="2.40.50.140">
    <property type="entry name" value="Nucleic acid-binding proteins"/>
    <property type="match status" value="1"/>
</dbReference>
<dbReference type="Proteomes" id="UP000029867">
    <property type="component" value="Unassembled WGS sequence"/>
</dbReference>
<proteinExistence type="inferred from homology"/>
<dbReference type="GO" id="GO:0003910">
    <property type="term" value="F:DNA ligase (ATP) activity"/>
    <property type="evidence" value="ECO:0007669"/>
    <property type="project" value="InterPro"/>
</dbReference>
<dbReference type="Gene3D" id="3.40.50.10190">
    <property type="entry name" value="BRCT domain"/>
    <property type="match status" value="1"/>
</dbReference>
<comment type="similarity">
    <text evidence="2">Belongs to the AIM24 family.</text>
</comment>
<feature type="domain" description="BRCT" evidence="5">
    <location>
        <begin position="1083"/>
        <end position="1177"/>
    </location>
</feature>
<dbReference type="InterPro" id="IPR012340">
    <property type="entry name" value="NA-bd_OB-fold"/>
</dbReference>
<dbReference type="InterPro" id="IPR001357">
    <property type="entry name" value="BRCT_dom"/>
</dbReference>
<sequence>MLTALKDFYNASPVIVHQGETLSEVYPERQFKLADQFVSEKASATFSLGVYNVHPYKDSDSLITVDPLSLLALLSVLKREKGKLPRFLPMESSGSVSNAANKRFSSIVVLSANASTDNQLPLLVEDTRDTINKKILRKVYHTALINSLNSSHLNDADKLLHDYLNKSLFDLYNLSIISLDDKTLLNYYSLLRYNFVDKLQSFKPLVTILAAGVRALLLKRNNFHLRNPNIVTYLSATWSSSAAELAFHSECAKIKLNAKEVLKLIGETLDSQDYWLESSQTPSIIDYQIASYIYCMHHFADKVPDFKDMSLIENVLSLTSSENSAPFAWVHLEPVPPPQQVLSHRQDIKYAFLYPLSDESLSISTISASLYPSYRDGTWKLDQSNIAHVFNLCCSTLDKYWLLQLLLAKYARGPLLTKISMVRYLKLYTHREKVKGGVISEAIDAIVVGKISESPTSLFFKQIINVLNLYHLEMMLSAGEDFKRVLRLKELLNGQVTLKNSSVVLDSLQRKHKGTTKTKDVFPQIEKLFDMLAIFNPRIAKTPEFVPEEEADDANRSVELILRCCFRQQSVKESSILDGLCDTTLRGFPSAIFNARSSLWDAVYSIDFLKMKNLTGWHSIRKFMESNERRSFSTSVSHRLVIPIQVGTPFKIMRCVEGKDLSRVANKLSEASPTDNEPQGFCVEDKLDGERSCIHLWRDSNNASFIHMVFYSRNMIRQTWYGSYVGDPNGTITKYMKNEFFEGIQNMILDGEMVTFDEEKQNLLGFSSVKKCGECNMEELRKGVDLRKAKLYNKFLCFDILYLNNESLQLTTLRERKNKLQVSLQNFGFEECKFFELHNYNVGYNVEDLQIALDNVRARNGEGLVMKKWDSLYFVGTNSPYWLKIKPHHIENFVEDLDVLIIGMEGKGNYICALYGGDDDSDSEYYKTFVSFTLLVYGITREARDYISEKTSGCWKPYSKYSMAEIEEQNVKFGKMKPLQWINPQDSVVITVKSSSLNFSEDVQRKFVLSSTLGHPYFMSVRYDKMYYECDTVGAYQERVDTIRKRKLNYNADRKPKLRRKADTKKATELRDINRNIIRTIAQIDDLFQGITFCVISDCLINGKWVDMSEVNGILESHGGKLISNPHRYQGDKLLVICERKTSNAVIYSNDYEIFKFKWCLDSIRSKRLVRFDPSHCFIVSNAVREICERNINKLGINYSVDYDIGLFQLAQQKIEDGVLVEQPLAANYIDQLGYTFYNERVKFQGFSEITSFQLQIAQVELEICGGTVVSNLDDATVLVVPEKQDLSTVESISEGRISLVRTITIQQPATTNIAHLTSLEHAEKSVAAAPALLKREEIDGLDHPVFKTVGTPASSLSVSVPPSVPVHVKKGSVISVYSFSKHGSEKLLQSKWEITEPVRSLISSGRISSFQRLIGTVPIHLLVSAYSDISRGRFSKGVKSFVSLSLDGSYDWVVFQPNALQCYAGNSLNVRVRTLPKDLQYGFKNRGFTWLNGRGIAGIVGNGNVFNVTLGIDEEIRIARDSMLAITVGELNELRNGSLKSEKWDSVDGLFHKSGESNDKANAPAKEMTITRNEYVDKLINSAWELLKLTGVSLKAGAEKARNYVFGNGDYVVVKGPRTVLISTGSGSDQFVMPSFESDAIRTLEDAVTREQELRTPKAHTGDNLGVLRIVDGKAIYKNVANFDDELSRQAARAAKEETAEKKRAKKALLQGNADIAHIYAENAVRKAQERLNLLRLSSRIDAVASRIQTAVAMKGVSKNMAVVVRGMDRAMESMNLEEITKVMDSFESHFEDLETATGYYESAARDMAVSEGQAQGSAVDLLVEQLADEAGVELQQKMGPTPVQAPPKEAESGNAVHDDLNERLRALRN</sequence>
<evidence type="ECO:0000256" key="3">
    <source>
        <dbReference type="SAM" id="MobiDB-lite"/>
    </source>
</evidence>
<dbReference type="InterPro" id="IPR005024">
    <property type="entry name" value="Snf7_fam"/>
</dbReference>
<dbReference type="Pfam" id="PF10806">
    <property type="entry name" value="SAM35"/>
    <property type="match status" value="1"/>
</dbReference>
<dbReference type="GO" id="GO:0007034">
    <property type="term" value="P:vacuolar transport"/>
    <property type="evidence" value="ECO:0007669"/>
    <property type="project" value="InterPro"/>
</dbReference>
<dbReference type="GO" id="GO:0006310">
    <property type="term" value="P:DNA recombination"/>
    <property type="evidence" value="ECO:0007669"/>
    <property type="project" value="UniProtKB-KW"/>
</dbReference>
<dbReference type="eggNOG" id="KOG3232">
    <property type="taxonomic scope" value="Eukaryota"/>
</dbReference>
<dbReference type="SUPFAM" id="SSF56091">
    <property type="entry name" value="DNA ligase/mRNA capping enzyme, catalytic domain"/>
    <property type="match status" value="1"/>
</dbReference>
<keyword evidence="2" id="KW-0496">Mitochondrion</keyword>
<evidence type="ECO:0000313" key="6">
    <source>
        <dbReference type="EMBL" id="KGK40778.1"/>
    </source>
</evidence>
<dbReference type="PANTHER" id="PTHR45997:SF1">
    <property type="entry name" value="DNA LIGASE 4"/>
    <property type="match status" value="1"/>
</dbReference>